<dbReference type="Proteomes" id="UP000226431">
    <property type="component" value="Unassembled WGS sequence"/>
</dbReference>
<evidence type="ECO:0000313" key="2">
    <source>
        <dbReference type="Proteomes" id="UP000226431"/>
    </source>
</evidence>
<accession>A0A2C5YLV2</accession>
<comment type="caution">
    <text evidence="1">The sequence shown here is derived from an EMBL/GenBank/DDBJ whole genome shotgun (WGS) entry which is preliminary data.</text>
</comment>
<protein>
    <submittedName>
        <fullName evidence="1">Uncharacterized protein</fullName>
    </submittedName>
</protein>
<dbReference type="EMBL" id="NJES01001117">
    <property type="protein sequence ID" value="PHH67901.1"/>
    <property type="molecule type" value="Genomic_DNA"/>
</dbReference>
<organism evidence="1 2">
    <name type="scientific">Ophiocordyceps camponoti-rufipedis</name>
    <dbReference type="NCBI Taxonomy" id="2004952"/>
    <lineage>
        <taxon>Eukaryota</taxon>
        <taxon>Fungi</taxon>
        <taxon>Dikarya</taxon>
        <taxon>Ascomycota</taxon>
        <taxon>Pezizomycotina</taxon>
        <taxon>Sordariomycetes</taxon>
        <taxon>Hypocreomycetidae</taxon>
        <taxon>Hypocreales</taxon>
        <taxon>Ophiocordycipitaceae</taxon>
        <taxon>Ophiocordyceps</taxon>
    </lineage>
</organism>
<reference evidence="1 2" key="1">
    <citation type="submission" date="2017-06" db="EMBL/GenBank/DDBJ databases">
        <title>Ant-infecting Ophiocordyceps genomes reveal a high diversity of potential behavioral manipulation genes and a possible major role for enterotoxins.</title>
        <authorList>
            <person name="De Bekker C."/>
            <person name="Evans H.C."/>
            <person name="Brachmann A."/>
            <person name="Hughes D.P."/>
        </authorList>
    </citation>
    <scope>NUCLEOTIDE SEQUENCE [LARGE SCALE GENOMIC DNA]</scope>
    <source>
        <strain evidence="1 2">Map16</strain>
    </source>
</reference>
<proteinExistence type="predicted"/>
<keyword evidence="2" id="KW-1185">Reference proteome</keyword>
<gene>
    <name evidence="1" type="ORF">CDD80_419</name>
</gene>
<dbReference type="OrthoDB" id="4917178at2759"/>
<dbReference type="STRING" id="2004952.A0A2C5YLV2"/>
<dbReference type="AlphaFoldDB" id="A0A2C5YLV2"/>
<sequence>MRLGAPSLPLMPCRLLPNERCGADERYLGNCPVRLRVDNLRDDKGLTMGTDKYIRVAASPDSYLNVTFHERECPEDKDMAKLNLEL</sequence>
<name>A0A2C5YLV2_9HYPO</name>
<evidence type="ECO:0000313" key="1">
    <source>
        <dbReference type="EMBL" id="PHH67901.1"/>
    </source>
</evidence>